<evidence type="ECO:0000256" key="22">
    <source>
        <dbReference type="PROSITE-ProRule" id="PRU00125"/>
    </source>
</evidence>
<evidence type="ECO:0000256" key="21">
    <source>
        <dbReference type="ARBA" id="ARBA00051680"/>
    </source>
</evidence>
<gene>
    <name evidence="28" type="ORF">LOTGIDRAFT_103637</name>
</gene>
<dbReference type="KEGG" id="lgi:LOTGIDRAFT_103637"/>
<reference evidence="28 29" key="1">
    <citation type="journal article" date="2013" name="Nature">
        <title>Insights into bilaterian evolution from three spiralian genomes.</title>
        <authorList>
            <person name="Simakov O."/>
            <person name="Marletaz F."/>
            <person name="Cho S.J."/>
            <person name="Edsinger-Gonzales E."/>
            <person name="Havlak P."/>
            <person name="Hellsten U."/>
            <person name="Kuo D.H."/>
            <person name="Larsson T."/>
            <person name="Lv J."/>
            <person name="Arendt D."/>
            <person name="Savage R."/>
            <person name="Osoegawa K."/>
            <person name="de Jong P."/>
            <person name="Grimwood J."/>
            <person name="Chapman J.A."/>
            <person name="Shapiro H."/>
            <person name="Aerts A."/>
            <person name="Otillar R.P."/>
            <person name="Terry A.Y."/>
            <person name="Boore J.L."/>
            <person name="Grigoriev I.V."/>
            <person name="Lindberg D.R."/>
            <person name="Seaver E.C."/>
            <person name="Weisblat D.A."/>
            <person name="Putnam N.H."/>
            <person name="Rokhsar D.S."/>
        </authorList>
    </citation>
    <scope>NUCLEOTIDE SEQUENCE [LARGE SCALE GENOMIC DNA]</scope>
</reference>
<dbReference type="Gene3D" id="3.30.200.20">
    <property type="entry name" value="Phosphorylase Kinase, domain 1"/>
    <property type="match status" value="1"/>
</dbReference>
<evidence type="ECO:0000256" key="24">
    <source>
        <dbReference type="SAM" id="MobiDB-lite"/>
    </source>
</evidence>
<evidence type="ECO:0000256" key="17">
    <source>
        <dbReference type="ARBA" id="ARBA00023211"/>
    </source>
</evidence>
<dbReference type="InterPro" id="IPR000719">
    <property type="entry name" value="Prot_kinase_dom"/>
</dbReference>
<dbReference type="Pfam" id="PF07714">
    <property type="entry name" value="PK_Tyr_Ser-Thr"/>
    <property type="match status" value="1"/>
</dbReference>
<name>V4A1Q1_LOTGI</name>
<keyword evidence="8" id="KW-0723">Serine/threonine-protein kinase</keyword>
<dbReference type="InterPro" id="IPR036034">
    <property type="entry name" value="PDZ_sf"/>
</dbReference>
<dbReference type="GO" id="GO:0005737">
    <property type="term" value="C:cytoplasm"/>
    <property type="evidence" value="ECO:0007669"/>
    <property type="project" value="UniProtKB-SubCell"/>
</dbReference>
<comment type="similarity">
    <text evidence="4">Belongs to the protein kinase superfamily. TKL Ser/Thr protein kinase family.</text>
</comment>
<dbReference type="InterPro" id="IPR001781">
    <property type="entry name" value="Znf_LIM"/>
</dbReference>
<dbReference type="PROSITE" id="PS50106">
    <property type="entry name" value="PDZ"/>
    <property type="match status" value="1"/>
</dbReference>
<evidence type="ECO:0000256" key="7">
    <source>
        <dbReference type="ARBA" id="ARBA00022490"/>
    </source>
</evidence>
<dbReference type="InterPro" id="IPR001478">
    <property type="entry name" value="PDZ"/>
</dbReference>
<evidence type="ECO:0000256" key="19">
    <source>
        <dbReference type="ARBA" id="ARBA00049003"/>
    </source>
</evidence>
<dbReference type="PANTHER" id="PTHR46485">
    <property type="entry name" value="LIM DOMAIN KINASE 1"/>
    <property type="match status" value="1"/>
</dbReference>
<feature type="compositionally biased region" description="Basic and acidic residues" evidence="24">
    <location>
        <begin position="227"/>
        <end position="239"/>
    </location>
</feature>
<dbReference type="CDD" id="cd09365">
    <property type="entry name" value="LIM2_LIMK"/>
    <property type="match status" value="1"/>
</dbReference>
<dbReference type="InterPro" id="IPR050940">
    <property type="entry name" value="Actin_reg-Ser/Thr_kinase"/>
</dbReference>
<dbReference type="GO" id="GO:0005634">
    <property type="term" value="C:nucleus"/>
    <property type="evidence" value="ECO:0007669"/>
    <property type="project" value="TreeGrafter"/>
</dbReference>
<comment type="cofactor">
    <cofactor evidence="1">
        <name>Mn(2+)</name>
        <dbReference type="ChEBI" id="CHEBI:29035"/>
    </cofactor>
</comment>
<evidence type="ECO:0000259" key="25">
    <source>
        <dbReference type="PROSITE" id="PS50011"/>
    </source>
</evidence>
<feature type="binding site" evidence="23">
    <location>
        <position position="343"/>
    </location>
    <ligand>
        <name>ATP</name>
        <dbReference type="ChEBI" id="CHEBI:30616"/>
    </ligand>
</feature>
<evidence type="ECO:0000256" key="6">
    <source>
        <dbReference type="ARBA" id="ARBA00013203"/>
    </source>
</evidence>
<evidence type="ECO:0000313" key="29">
    <source>
        <dbReference type="Proteomes" id="UP000030746"/>
    </source>
</evidence>
<dbReference type="GeneID" id="20229767"/>
<keyword evidence="11" id="KW-0677">Repeat</keyword>
<organism evidence="28 29">
    <name type="scientific">Lottia gigantea</name>
    <name type="common">Giant owl limpet</name>
    <dbReference type="NCBI Taxonomy" id="225164"/>
    <lineage>
        <taxon>Eukaryota</taxon>
        <taxon>Metazoa</taxon>
        <taxon>Spiralia</taxon>
        <taxon>Lophotrochozoa</taxon>
        <taxon>Mollusca</taxon>
        <taxon>Gastropoda</taxon>
        <taxon>Patellogastropoda</taxon>
        <taxon>Lottioidea</taxon>
        <taxon>Lottiidae</taxon>
        <taxon>Lottia</taxon>
    </lineage>
</organism>
<dbReference type="PROSITE" id="PS50023">
    <property type="entry name" value="LIM_DOMAIN_2"/>
    <property type="match status" value="2"/>
</dbReference>
<dbReference type="Gene3D" id="2.30.42.10">
    <property type="match status" value="1"/>
</dbReference>
<dbReference type="GO" id="GO:0046872">
    <property type="term" value="F:metal ion binding"/>
    <property type="evidence" value="ECO:0007669"/>
    <property type="project" value="UniProtKB-KW"/>
</dbReference>
<evidence type="ECO:0000256" key="5">
    <source>
        <dbReference type="ARBA" id="ARBA00012513"/>
    </source>
</evidence>
<feature type="compositionally biased region" description="Basic residues" evidence="24">
    <location>
        <begin position="265"/>
        <end position="278"/>
    </location>
</feature>
<dbReference type="PROSITE" id="PS00478">
    <property type="entry name" value="LIM_DOMAIN_1"/>
    <property type="match status" value="2"/>
</dbReference>
<keyword evidence="14 22" id="KW-0862">Zinc</keyword>
<dbReference type="FunFam" id="2.10.110.10:FF:000082">
    <property type="entry name" value="LIM domain kinase 1"/>
    <property type="match status" value="1"/>
</dbReference>
<dbReference type="EMBL" id="KB201304">
    <property type="protein sequence ID" value="ESO97758.1"/>
    <property type="molecule type" value="Genomic_DNA"/>
</dbReference>
<dbReference type="PANTHER" id="PTHR46485:SF4">
    <property type="entry name" value="LIM DOMAIN KINASE 1"/>
    <property type="match status" value="1"/>
</dbReference>
<keyword evidence="9" id="KW-0808">Transferase</keyword>
<evidence type="ECO:0000259" key="27">
    <source>
        <dbReference type="PROSITE" id="PS50106"/>
    </source>
</evidence>
<evidence type="ECO:0000256" key="13">
    <source>
        <dbReference type="ARBA" id="ARBA00022777"/>
    </source>
</evidence>
<dbReference type="OrthoDB" id="20134at2759"/>
<keyword evidence="7" id="KW-0963">Cytoplasm</keyword>
<dbReference type="GO" id="GO:0030036">
    <property type="term" value="P:actin cytoskeleton organization"/>
    <property type="evidence" value="ECO:0007669"/>
    <property type="project" value="TreeGrafter"/>
</dbReference>
<evidence type="ECO:0000256" key="8">
    <source>
        <dbReference type="ARBA" id="ARBA00022527"/>
    </source>
</evidence>
<keyword evidence="15 23" id="KW-0067">ATP-binding</keyword>
<evidence type="ECO:0000256" key="11">
    <source>
        <dbReference type="ARBA" id="ARBA00022737"/>
    </source>
</evidence>
<keyword evidence="13" id="KW-0418">Kinase</keyword>
<dbReference type="FunFam" id="3.30.200.20:FF:000038">
    <property type="entry name" value="LIM domain kinase 2"/>
    <property type="match status" value="1"/>
</dbReference>
<comment type="catalytic activity">
    <reaction evidence="19">
        <text>L-seryl-[protein] + ATP = O-phospho-L-seryl-[protein] + ADP + H(+)</text>
        <dbReference type="Rhea" id="RHEA:17989"/>
        <dbReference type="Rhea" id="RHEA-COMP:9863"/>
        <dbReference type="Rhea" id="RHEA-COMP:11604"/>
        <dbReference type="ChEBI" id="CHEBI:15378"/>
        <dbReference type="ChEBI" id="CHEBI:29999"/>
        <dbReference type="ChEBI" id="CHEBI:30616"/>
        <dbReference type="ChEBI" id="CHEBI:83421"/>
        <dbReference type="ChEBI" id="CHEBI:456216"/>
        <dbReference type="EC" id="2.7.12.1"/>
    </reaction>
</comment>
<evidence type="ECO:0000256" key="3">
    <source>
        <dbReference type="ARBA" id="ARBA00004496"/>
    </source>
</evidence>
<feature type="domain" description="Protein kinase" evidence="25">
    <location>
        <begin position="314"/>
        <end position="580"/>
    </location>
</feature>
<feature type="domain" description="LIM zinc-binding" evidence="26">
    <location>
        <begin position="60"/>
        <end position="120"/>
    </location>
</feature>
<keyword evidence="10 22" id="KW-0479">Metal-binding</keyword>
<dbReference type="EC" id="2.7.12.1" evidence="6"/>
<dbReference type="OMA" id="QRICDGQ"/>
<evidence type="ECO:0000256" key="1">
    <source>
        <dbReference type="ARBA" id="ARBA00001936"/>
    </source>
</evidence>
<dbReference type="Gene3D" id="2.10.110.10">
    <property type="entry name" value="Cysteine Rich Protein"/>
    <property type="match status" value="2"/>
</dbReference>
<dbReference type="InterPro" id="IPR011009">
    <property type="entry name" value="Kinase-like_dom_sf"/>
</dbReference>
<dbReference type="SUPFAM" id="SSF56112">
    <property type="entry name" value="Protein kinase-like (PK-like)"/>
    <property type="match status" value="1"/>
</dbReference>
<feature type="region of interest" description="Disordered" evidence="24">
    <location>
        <begin position="227"/>
        <end position="296"/>
    </location>
</feature>
<sequence>VCGSCGRTIDCESFIQALSKDWHTECFRCSRCKKCLPNWYFEKDGSLFCQSDYWARFGESCNGCSDLITGPVMVAGEHRYHPECFKCVHCDSYIGDGETYALVERSKLFCGTCYSKVMKPLLAASPRRRKPHSIQLVEIPPTPDRNRGVQFTMDRQRNSSYRVSRNSDIYRKSPAIKITDLDVSPDLQGLKIGDRILEVNGLNVRDKSVEDIDTIFNNTNEVLHITLERDPSPLRHSSDSDSPTDTSSPDQVIIGNTPVQLRPRSSLKARNPSRRRSKSPSPLPTNRALSIDLSRSSSLRSQTGSHRVFRVIDLIIGDLLGQGFFGQAFKVTHRVTGEVMVLKELFNFNEEAQKNFLKEVHMLRNLDHSCLLKFMGVLYKDKKLNLVTEYIGGGTLQELLLDESKEITLVNKIKFLKDISSGMSYLHSMDVIHRDLTSHNCLVRLNNTVVVADFGLAKIMSKNTDMPYPDIERTPNNNSSSNSKYKRKTKKKRYTVVGSPYWMAPEMMSGKIYDERVDIFSYGIIVCEVISRVSADPDYLPRTLDFGLNMELFKKQYSGDCPDTMFMLAALCCQLVPEKR</sequence>
<evidence type="ECO:0000256" key="23">
    <source>
        <dbReference type="PROSITE-ProRule" id="PRU10141"/>
    </source>
</evidence>
<dbReference type="InterPro" id="IPR001245">
    <property type="entry name" value="Ser-Thr/Tyr_kinase_cat_dom"/>
</dbReference>
<keyword evidence="29" id="KW-1185">Reference proteome</keyword>
<dbReference type="PROSITE" id="PS50011">
    <property type="entry name" value="PROTEIN_KINASE_DOM"/>
    <property type="match status" value="1"/>
</dbReference>
<feature type="non-terminal residue" evidence="28">
    <location>
        <position position="1"/>
    </location>
</feature>
<dbReference type="GO" id="GO:0004712">
    <property type="term" value="F:protein serine/threonine/tyrosine kinase activity"/>
    <property type="evidence" value="ECO:0007669"/>
    <property type="project" value="UniProtKB-EC"/>
</dbReference>
<evidence type="ECO:0000256" key="9">
    <source>
        <dbReference type="ARBA" id="ARBA00022679"/>
    </source>
</evidence>
<dbReference type="SMART" id="SM00228">
    <property type="entry name" value="PDZ"/>
    <property type="match status" value="1"/>
</dbReference>
<dbReference type="Gene3D" id="1.10.510.10">
    <property type="entry name" value="Transferase(Phosphotransferase) domain 1"/>
    <property type="match status" value="1"/>
</dbReference>
<proteinExistence type="inferred from homology"/>
<evidence type="ECO:0000256" key="15">
    <source>
        <dbReference type="ARBA" id="ARBA00022840"/>
    </source>
</evidence>
<evidence type="ECO:0000256" key="10">
    <source>
        <dbReference type="ARBA" id="ARBA00022723"/>
    </source>
</evidence>
<comment type="subcellular location">
    <subcellularLocation>
        <location evidence="3">Cytoplasm</location>
    </subcellularLocation>
</comment>
<feature type="domain" description="PDZ" evidence="27">
    <location>
        <begin position="136"/>
        <end position="231"/>
    </location>
</feature>
<dbReference type="FunFam" id="2.10.110.10:FF:000038">
    <property type="entry name" value="LIM domain kinase 2"/>
    <property type="match status" value="1"/>
</dbReference>
<evidence type="ECO:0000256" key="14">
    <source>
        <dbReference type="ARBA" id="ARBA00022833"/>
    </source>
</evidence>
<dbReference type="GO" id="GO:0004674">
    <property type="term" value="F:protein serine/threonine kinase activity"/>
    <property type="evidence" value="ECO:0007669"/>
    <property type="project" value="UniProtKB-KW"/>
</dbReference>
<dbReference type="PROSITE" id="PS00109">
    <property type="entry name" value="PROTEIN_KINASE_TYR"/>
    <property type="match status" value="1"/>
</dbReference>
<accession>V4A1Q1</accession>
<dbReference type="InterPro" id="IPR017441">
    <property type="entry name" value="Protein_kinase_ATP_BS"/>
</dbReference>
<dbReference type="HOGENOM" id="CLU_000288_7_23_1"/>
<evidence type="ECO:0000256" key="18">
    <source>
        <dbReference type="ARBA" id="ARBA00040667"/>
    </source>
</evidence>
<evidence type="ECO:0000256" key="4">
    <source>
        <dbReference type="ARBA" id="ARBA00005843"/>
    </source>
</evidence>
<dbReference type="RefSeq" id="XP_009051608.1">
    <property type="nucleotide sequence ID" value="XM_009053360.1"/>
</dbReference>
<feature type="domain" description="LIM zinc-binding" evidence="26">
    <location>
        <begin position="1"/>
        <end position="59"/>
    </location>
</feature>
<feature type="region of interest" description="Disordered" evidence="24">
    <location>
        <begin position="467"/>
        <end position="491"/>
    </location>
</feature>
<evidence type="ECO:0000256" key="16">
    <source>
        <dbReference type="ARBA" id="ARBA00023038"/>
    </source>
</evidence>
<evidence type="ECO:0000313" key="28">
    <source>
        <dbReference type="EMBL" id="ESO97758.1"/>
    </source>
</evidence>
<keyword evidence="16 22" id="KW-0440">LIM domain</keyword>
<dbReference type="Pfam" id="PF00412">
    <property type="entry name" value="LIM"/>
    <property type="match status" value="2"/>
</dbReference>
<dbReference type="AlphaFoldDB" id="V4A1Q1"/>
<evidence type="ECO:0000259" key="26">
    <source>
        <dbReference type="PROSITE" id="PS50023"/>
    </source>
</evidence>
<feature type="compositionally biased region" description="Low complexity" evidence="24">
    <location>
        <begin position="240"/>
        <end position="250"/>
    </location>
</feature>
<dbReference type="CTD" id="20229767"/>
<feature type="compositionally biased region" description="Low complexity" evidence="24">
    <location>
        <begin position="287"/>
        <end position="296"/>
    </location>
</feature>
<keyword evidence="12 23" id="KW-0547">Nucleotide-binding</keyword>
<dbReference type="PROSITE" id="PS00107">
    <property type="entry name" value="PROTEIN_KINASE_ATP"/>
    <property type="match status" value="1"/>
</dbReference>
<dbReference type="SMART" id="SM00132">
    <property type="entry name" value="LIM"/>
    <property type="match status" value="2"/>
</dbReference>
<dbReference type="GO" id="GO:0005524">
    <property type="term" value="F:ATP binding"/>
    <property type="evidence" value="ECO:0007669"/>
    <property type="project" value="UniProtKB-UniRule"/>
</dbReference>
<dbReference type="SUPFAM" id="SSF57716">
    <property type="entry name" value="Glucocorticoid receptor-like (DNA-binding domain)"/>
    <property type="match status" value="2"/>
</dbReference>
<dbReference type="Proteomes" id="UP000030746">
    <property type="component" value="Unassembled WGS sequence"/>
</dbReference>
<dbReference type="Pfam" id="PF00595">
    <property type="entry name" value="PDZ"/>
    <property type="match status" value="1"/>
</dbReference>
<protein>
    <recommendedName>
        <fullName evidence="18">LIM domain kinase 1</fullName>
        <ecNumber evidence="5">2.7.11.1</ecNumber>
        <ecNumber evidence="6">2.7.12.1</ecNumber>
    </recommendedName>
</protein>
<dbReference type="EC" id="2.7.11.1" evidence="5"/>
<evidence type="ECO:0000256" key="12">
    <source>
        <dbReference type="ARBA" id="ARBA00022741"/>
    </source>
</evidence>
<comment type="catalytic activity">
    <reaction evidence="21">
        <text>L-tyrosyl-[protein] + ATP = O-phospho-L-tyrosyl-[protein] + ADP + H(+)</text>
        <dbReference type="Rhea" id="RHEA:10596"/>
        <dbReference type="Rhea" id="RHEA-COMP:10136"/>
        <dbReference type="Rhea" id="RHEA-COMP:20101"/>
        <dbReference type="ChEBI" id="CHEBI:15378"/>
        <dbReference type="ChEBI" id="CHEBI:30616"/>
        <dbReference type="ChEBI" id="CHEBI:46858"/>
        <dbReference type="ChEBI" id="CHEBI:61978"/>
        <dbReference type="ChEBI" id="CHEBI:456216"/>
        <dbReference type="EC" id="2.7.12.1"/>
    </reaction>
</comment>
<keyword evidence="17" id="KW-0464">Manganese</keyword>
<comment type="catalytic activity">
    <reaction evidence="20">
        <text>L-threonyl-[protein] + ATP = O-phospho-L-threonyl-[protein] + ADP + H(+)</text>
        <dbReference type="Rhea" id="RHEA:46608"/>
        <dbReference type="Rhea" id="RHEA-COMP:11060"/>
        <dbReference type="Rhea" id="RHEA-COMP:11605"/>
        <dbReference type="ChEBI" id="CHEBI:15378"/>
        <dbReference type="ChEBI" id="CHEBI:30013"/>
        <dbReference type="ChEBI" id="CHEBI:30616"/>
        <dbReference type="ChEBI" id="CHEBI:61977"/>
        <dbReference type="ChEBI" id="CHEBI:456216"/>
        <dbReference type="EC" id="2.7.12.1"/>
    </reaction>
</comment>
<dbReference type="InterPro" id="IPR008266">
    <property type="entry name" value="Tyr_kinase_AS"/>
</dbReference>
<dbReference type="SUPFAM" id="SSF50156">
    <property type="entry name" value="PDZ domain-like"/>
    <property type="match status" value="1"/>
</dbReference>
<evidence type="ECO:0000256" key="2">
    <source>
        <dbReference type="ARBA" id="ARBA00001946"/>
    </source>
</evidence>
<comment type="cofactor">
    <cofactor evidence="2">
        <name>Mg(2+)</name>
        <dbReference type="ChEBI" id="CHEBI:18420"/>
    </cofactor>
</comment>
<dbReference type="STRING" id="225164.V4A1Q1"/>
<evidence type="ECO:0000256" key="20">
    <source>
        <dbReference type="ARBA" id="ARBA00049308"/>
    </source>
</evidence>